<dbReference type="GO" id="GO:0003899">
    <property type="term" value="F:DNA-directed RNA polymerase activity"/>
    <property type="evidence" value="ECO:0007669"/>
    <property type="project" value="InterPro"/>
</dbReference>
<evidence type="ECO:0000256" key="5">
    <source>
        <dbReference type="ARBA" id="ARBA00022705"/>
    </source>
</evidence>
<sequence length="335" mass="36461">MPGRGNSRSGDRRRDPAADAEFRRLVEDAKARHDISAVVARSRKVERAGRAKRAVCAFHQERSPSMQLYDSQGRYHCFGCGADGDIVEYVMHVERLDFKEALRWLGAADLPVVDPAQRAIAAAEDEVERAEAIAEARAIWDAAGPAAGSPAEVYARSRGITMSLPATIRFGHCYRWRDRETGEVGPSLPALIGGVSDDQNRLVGLQRIFLRDGGKAKAAMKRAKLSLGRVRGGALRLGPPANEIIVCEGPEDGLTLAQEMPGRSVWVALGTDMMPALMLPPIVRTVVLAGDNDDAGRAAIDKAARALGERGLDVRTMFPRIGFKDFNDQLRGIRQ</sequence>
<dbReference type="GO" id="GO:0003677">
    <property type="term" value="F:DNA binding"/>
    <property type="evidence" value="ECO:0007669"/>
    <property type="project" value="InterPro"/>
</dbReference>
<dbReference type="InterPro" id="IPR050219">
    <property type="entry name" value="DnaG_primase"/>
</dbReference>
<reference evidence="12 13" key="1">
    <citation type="submission" date="2019-08" db="EMBL/GenBank/DDBJ databases">
        <authorList>
            <person name="Wang G."/>
            <person name="Xu Z."/>
        </authorList>
    </citation>
    <scope>NUCLEOTIDE SEQUENCE [LARGE SCALE GENOMIC DNA]</scope>
    <source>
        <strain evidence="12 13">ZX</strain>
    </source>
</reference>
<keyword evidence="13" id="KW-1185">Reference proteome</keyword>
<dbReference type="GO" id="GO:0000428">
    <property type="term" value="C:DNA-directed RNA polymerase complex"/>
    <property type="evidence" value="ECO:0007669"/>
    <property type="project" value="UniProtKB-KW"/>
</dbReference>
<dbReference type="InterPro" id="IPR055570">
    <property type="entry name" value="DUF7146"/>
</dbReference>
<dbReference type="SUPFAM" id="SSF56731">
    <property type="entry name" value="DNA primase core"/>
    <property type="match status" value="1"/>
</dbReference>
<gene>
    <name evidence="12" type="ORF">FYJ91_00055</name>
</gene>
<evidence type="ECO:0000313" key="12">
    <source>
        <dbReference type="EMBL" id="TZG28589.1"/>
    </source>
</evidence>
<dbReference type="PANTHER" id="PTHR30313:SF2">
    <property type="entry name" value="DNA PRIMASE"/>
    <property type="match status" value="1"/>
</dbReference>
<protein>
    <submittedName>
        <fullName evidence="12">Toprim domain-containing protein</fullName>
    </submittedName>
</protein>
<name>A0A5D9CA61_9SPHN</name>
<dbReference type="SUPFAM" id="SSF57783">
    <property type="entry name" value="Zinc beta-ribbon"/>
    <property type="match status" value="1"/>
</dbReference>
<dbReference type="CDD" id="cd01029">
    <property type="entry name" value="TOPRIM_primases"/>
    <property type="match status" value="1"/>
</dbReference>
<accession>A0A5D9CA61</accession>
<dbReference type="InterPro" id="IPR002694">
    <property type="entry name" value="Znf_CHC2"/>
</dbReference>
<dbReference type="Gene3D" id="3.90.580.10">
    <property type="entry name" value="Zinc finger, CHC2-type domain"/>
    <property type="match status" value="1"/>
</dbReference>
<dbReference type="GO" id="GO:0006269">
    <property type="term" value="P:DNA replication, synthesis of primer"/>
    <property type="evidence" value="ECO:0007669"/>
    <property type="project" value="UniProtKB-KW"/>
</dbReference>
<keyword evidence="9" id="KW-0804">Transcription</keyword>
<dbReference type="PANTHER" id="PTHR30313">
    <property type="entry name" value="DNA PRIMASE"/>
    <property type="match status" value="1"/>
</dbReference>
<dbReference type="EMBL" id="VTOU01000001">
    <property type="protein sequence ID" value="TZG28589.1"/>
    <property type="molecule type" value="Genomic_DNA"/>
</dbReference>
<organism evidence="12 13">
    <name type="scientific">Sphingomonas montanisoli</name>
    <dbReference type="NCBI Taxonomy" id="2606412"/>
    <lineage>
        <taxon>Bacteria</taxon>
        <taxon>Pseudomonadati</taxon>
        <taxon>Pseudomonadota</taxon>
        <taxon>Alphaproteobacteria</taxon>
        <taxon>Sphingomonadales</taxon>
        <taxon>Sphingomonadaceae</taxon>
        <taxon>Sphingomonas</taxon>
    </lineage>
</organism>
<dbReference type="Proteomes" id="UP000322077">
    <property type="component" value="Unassembled WGS sequence"/>
</dbReference>
<dbReference type="RefSeq" id="WP_281290549.1">
    <property type="nucleotide sequence ID" value="NZ_VTOU01000001.1"/>
</dbReference>
<feature type="domain" description="Zinc finger CHC2-type" evidence="10">
    <location>
        <begin position="54"/>
        <end position="106"/>
    </location>
</feature>
<dbReference type="SMART" id="SM00493">
    <property type="entry name" value="TOPRIM"/>
    <property type="match status" value="1"/>
</dbReference>
<keyword evidence="3" id="KW-0808">Transferase</keyword>
<dbReference type="InterPro" id="IPR036977">
    <property type="entry name" value="DNA_primase_Znf_CHC2"/>
</dbReference>
<evidence type="ECO:0000256" key="2">
    <source>
        <dbReference type="ARBA" id="ARBA00022515"/>
    </source>
</evidence>
<evidence type="ECO:0000256" key="9">
    <source>
        <dbReference type="ARBA" id="ARBA00023163"/>
    </source>
</evidence>
<comment type="caution">
    <text evidence="12">The sequence shown here is derived from an EMBL/GenBank/DDBJ whole genome shotgun (WGS) entry which is preliminary data.</text>
</comment>
<evidence type="ECO:0000256" key="1">
    <source>
        <dbReference type="ARBA" id="ARBA00022478"/>
    </source>
</evidence>
<dbReference type="SMART" id="SM00400">
    <property type="entry name" value="ZnF_CHCC"/>
    <property type="match status" value="1"/>
</dbReference>
<dbReference type="GO" id="GO:0005737">
    <property type="term" value="C:cytoplasm"/>
    <property type="evidence" value="ECO:0007669"/>
    <property type="project" value="TreeGrafter"/>
</dbReference>
<keyword evidence="8" id="KW-0862">Zinc</keyword>
<dbReference type="InterPro" id="IPR034154">
    <property type="entry name" value="TOPRIM_DnaG/twinkle"/>
</dbReference>
<proteinExistence type="predicted"/>
<evidence type="ECO:0000256" key="8">
    <source>
        <dbReference type="ARBA" id="ARBA00022833"/>
    </source>
</evidence>
<dbReference type="GO" id="GO:1990077">
    <property type="term" value="C:primosome complex"/>
    <property type="evidence" value="ECO:0007669"/>
    <property type="project" value="UniProtKB-KW"/>
</dbReference>
<keyword evidence="2" id="KW-0639">Primosome</keyword>
<evidence type="ECO:0000259" key="10">
    <source>
        <dbReference type="SMART" id="SM00400"/>
    </source>
</evidence>
<keyword evidence="5" id="KW-0235">DNA replication</keyword>
<dbReference type="Pfam" id="PF01807">
    <property type="entry name" value="Zn_ribbon_DnaG"/>
    <property type="match status" value="1"/>
</dbReference>
<evidence type="ECO:0000256" key="7">
    <source>
        <dbReference type="ARBA" id="ARBA00022771"/>
    </source>
</evidence>
<dbReference type="InterPro" id="IPR006171">
    <property type="entry name" value="TOPRIM_dom"/>
</dbReference>
<dbReference type="GO" id="GO:0008270">
    <property type="term" value="F:zinc ion binding"/>
    <property type="evidence" value="ECO:0007669"/>
    <property type="project" value="UniProtKB-KW"/>
</dbReference>
<evidence type="ECO:0000256" key="4">
    <source>
        <dbReference type="ARBA" id="ARBA00022695"/>
    </source>
</evidence>
<dbReference type="Gene3D" id="3.40.1360.10">
    <property type="match status" value="1"/>
</dbReference>
<evidence type="ECO:0000256" key="6">
    <source>
        <dbReference type="ARBA" id="ARBA00022723"/>
    </source>
</evidence>
<evidence type="ECO:0000313" key="13">
    <source>
        <dbReference type="Proteomes" id="UP000322077"/>
    </source>
</evidence>
<evidence type="ECO:0000256" key="3">
    <source>
        <dbReference type="ARBA" id="ARBA00022679"/>
    </source>
</evidence>
<dbReference type="Pfam" id="PF13362">
    <property type="entry name" value="Toprim_3"/>
    <property type="match status" value="1"/>
</dbReference>
<evidence type="ECO:0000259" key="11">
    <source>
        <dbReference type="SMART" id="SM00493"/>
    </source>
</evidence>
<dbReference type="Pfam" id="PF23639">
    <property type="entry name" value="DUF7146"/>
    <property type="match status" value="1"/>
</dbReference>
<dbReference type="AlphaFoldDB" id="A0A5D9CA61"/>
<feature type="domain" description="Toprim" evidence="11">
    <location>
        <begin position="242"/>
        <end position="312"/>
    </location>
</feature>
<keyword evidence="1" id="KW-0240">DNA-directed RNA polymerase</keyword>
<keyword evidence="7" id="KW-0863">Zinc-finger</keyword>
<keyword evidence="6" id="KW-0479">Metal-binding</keyword>
<keyword evidence="4" id="KW-0548">Nucleotidyltransferase</keyword>